<feature type="compositionally biased region" description="Polar residues" evidence="3">
    <location>
        <begin position="1"/>
        <end position="24"/>
    </location>
</feature>
<evidence type="ECO:0000313" key="5">
    <source>
        <dbReference type="EMBL" id="KAI0520383.1"/>
    </source>
</evidence>
<dbReference type="SUPFAM" id="SSF46785">
    <property type="entry name" value="Winged helix' DNA-binding domain"/>
    <property type="match status" value="1"/>
</dbReference>
<feature type="compositionally biased region" description="Low complexity" evidence="3">
    <location>
        <begin position="217"/>
        <end position="231"/>
    </location>
</feature>
<reference evidence="5" key="1">
    <citation type="journal article" date="2022" name="Front. Genet.">
        <title>Chromosome-Scale Assembly of the Dendrobium nobile Genome Provides Insights Into the Molecular Mechanism of the Biosynthesis of the Medicinal Active Ingredient of Dendrobium.</title>
        <authorList>
            <person name="Xu Q."/>
            <person name="Niu S.-C."/>
            <person name="Li K.-L."/>
            <person name="Zheng P.-J."/>
            <person name="Zhang X.-J."/>
            <person name="Jia Y."/>
            <person name="Liu Y."/>
            <person name="Niu Y.-X."/>
            <person name="Yu L.-H."/>
            <person name="Chen D.-F."/>
            <person name="Zhang G.-Q."/>
        </authorList>
    </citation>
    <scope>NUCLEOTIDE SEQUENCE</scope>
    <source>
        <tissue evidence="5">Leaf</tissue>
    </source>
</reference>
<feature type="domain" description="HTH La-type RNA-binding" evidence="4">
    <location>
        <begin position="365"/>
        <end position="454"/>
    </location>
</feature>
<keyword evidence="6" id="KW-1185">Reference proteome</keyword>
<dbReference type="SMR" id="A0A8T3BY07"/>
<dbReference type="Pfam" id="PF05383">
    <property type="entry name" value="La"/>
    <property type="match status" value="1"/>
</dbReference>
<feature type="compositionally biased region" description="Low complexity" evidence="3">
    <location>
        <begin position="108"/>
        <end position="132"/>
    </location>
</feature>
<dbReference type="PANTHER" id="PTHR22792">
    <property type="entry name" value="LUPUS LA PROTEIN-RELATED"/>
    <property type="match status" value="1"/>
</dbReference>
<dbReference type="Proteomes" id="UP000829196">
    <property type="component" value="Unassembled WGS sequence"/>
</dbReference>
<dbReference type="GO" id="GO:0005737">
    <property type="term" value="C:cytoplasm"/>
    <property type="evidence" value="ECO:0007669"/>
    <property type="project" value="UniProtKB-ARBA"/>
</dbReference>
<evidence type="ECO:0000256" key="1">
    <source>
        <dbReference type="ARBA" id="ARBA00022884"/>
    </source>
</evidence>
<dbReference type="FunFam" id="1.10.10.10:FF:000131">
    <property type="entry name" value="la-related protein 1B isoform X2"/>
    <property type="match status" value="1"/>
</dbReference>
<dbReference type="InterPro" id="IPR036390">
    <property type="entry name" value="WH_DNA-bd_sf"/>
</dbReference>
<dbReference type="InterPro" id="IPR036388">
    <property type="entry name" value="WH-like_DNA-bd_sf"/>
</dbReference>
<protein>
    <recommendedName>
        <fullName evidence="4">HTH La-type RNA-binding domain-containing protein</fullName>
    </recommendedName>
</protein>
<evidence type="ECO:0000256" key="2">
    <source>
        <dbReference type="PROSITE-ProRule" id="PRU00332"/>
    </source>
</evidence>
<feature type="compositionally biased region" description="Polar residues" evidence="3">
    <location>
        <begin position="502"/>
        <end position="511"/>
    </location>
</feature>
<gene>
    <name evidence="5" type="ORF">KFK09_007855</name>
</gene>
<dbReference type="InterPro" id="IPR006630">
    <property type="entry name" value="La_HTH"/>
</dbReference>
<feature type="compositionally biased region" description="Polar residues" evidence="3">
    <location>
        <begin position="174"/>
        <end position="183"/>
    </location>
</feature>
<comment type="caution">
    <text evidence="5">The sequence shown here is derived from an EMBL/GenBank/DDBJ whole genome shotgun (WGS) entry which is preliminary data.</text>
</comment>
<evidence type="ECO:0000256" key="3">
    <source>
        <dbReference type="SAM" id="MobiDB-lite"/>
    </source>
</evidence>
<feature type="region of interest" description="Disordered" evidence="3">
    <location>
        <begin position="1"/>
        <end position="272"/>
    </location>
</feature>
<dbReference type="CDD" id="cd07323">
    <property type="entry name" value="LAM"/>
    <property type="match status" value="1"/>
</dbReference>
<dbReference type="InterPro" id="IPR045180">
    <property type="entry name" value="La_dom_prot"/>
</dbReference>
<name>A0A8T3BY07_DENNO</name>
<organism evidence="5 6">
    <name type="scientific">Dendrobium nobile</name>
    <name type="common">Orchid</name>
    <dbReference type="NCBI Taxonomy" id="94219"/>
    <lineage>
        <taxon>Eukaryota</taxon>
        <taxon>Viridiplantae</taxon>
        <taxon>Streptophyta</taxon>
        <taxon>Embryophyta</taxon>
        <taxon>Tracheophyta</taxon>
        <taxon>Spermatophyta</taxon>
        <taxon>Magnoliopsida</taxon>
        <taxon>Liliopsida</taxon>
        <taxon>Asparagales</taxon>
        <taxon>Orchidaceae</taxon>
        <taxon>Epidendroideae</taxon>
        <taxon>Malaxideae</taxon>
        <taxon>Dendrobiinae</taxon>
        <taxon>Dendrobium</taxon>
    </lineage>
</organism>
<dbReference type="OrthoDB" id="340227at2759"/>
<accession>A0A8T3BY07</accession>
<feature type="region of interest" description="Disordered" evidence="3">
    <location>
        <begin position="483"/>
        <end position="511"/>
    </location>
</feature>
<dbReference type="AlphaFoldDB" id="A0A8T3BY07"/>
<dbReference type="PROSITE" id="PS50961">
    <property type="entry name" value="HTH_LA"/>
    <property type="match status" value="1"/>
</dbReference>
<dbReference type="PANTHER" id="PTHR22792:SF132">
    <property type="entry name" value="LA-RELATED PROTEIN 1"/>
    <property type="match status" value="1"/>
</dbReference>
<evidence type="ECO:0000313" key="6">
    <source>
        <dbReference type="Proteomes" id="UP000829196"/>
    </source>
</evidence>
<dbReference type="EMBL" id="JAGYWB010000006">
    <property type="protein sequence ID" value="KAI0520383.1"/>
    <property type="molecule type" value="Genomic_DNA"/>
</dbReference>
<keyword evidence="1 2" id="KW-0694">RNA-binding</keyword>
<proteinExistence type="predicted"/>
<feature type="compositionally biased region" description="Polar residues" evidence="3">
    <location>
        <begin position="483"/>
        <end position="494"/>
    </location>
</feature>
<dbReference type="Gene3D" id="1.10.10.10">
    <property type="entry name" value="Winged helix-like DNA-binding domain superfamily/Winged helix DNA-binding domain"/>
    <property type="match status" value="1"/>
</dbReference>
<evidence type="ECO:0000259" key="4">
    <source>
        <dbReference type="PROSITE" id="PS50961"/>
    </source>
</evidence>
<sequence length="511" mass="54898">MASAVDPTSSLGTSRPSRNLSASWSHIAAASPSAPLVDPIPSRDSSERSLQKSPPESHSPPPSESPDHAIDGNAAAASRGKKTVWNVPSNGSSEGGAVMDAAYWPALSESARASPKSSSSDSLKGLSDSSISVHLGPCSPISKPASSTPNPRLASSPSSSARHKTMKHVATNAVFDTSSSSGGLPNGGVATPSPLPALSQISQPLPDRQPSPKGLTNKNSSNNNHNWDNSSRASGVSHQTHGGNDYHRGYGGGRRGNNGQHNSYGNRRDPERGGYEWNHRNFVRDAHVPQLHPQWGVRPYSRPPPVAAQLIAPPPPPRPFSHNMGFHDMPSAIYYVPAPPHPETLRGLPFAPHPAPVPAPPVMFFHAPDPQRAMLLKQIDYYFSPENLCKDTYLRNCMDEQGWVHISVIAGFNRVKQLTNNIQYIIDTLRLSSVVEVQGEKIRRRNDWSKWLNAANQFGSSGARSPTATTTYDAMTSQFQNFGLENSSNHNSMRGSADPVIASQQSVDGQS</sequence>
<dbReference type="SMART" id="SM00715">
    <property type="entry name" value="LA"/>
    <property type="match status" value="1"/>
</dbReference>
<dbReference type="GO" id="GO:0003723">
    <property type="term" value="F:RNA binding"/>
    <property type="evidence" value="ECO:0007669"/>
    <property type="project" value="UniProtKB-UniRule"/>
</dbReference>